<dbReference type="PROSITE" id="PS51318">
    <property type="entry name" value="TAT"/>
    <property type="match status" value="1"/>
</dbReference>
<comment type="caution">
    <text evidence="1">The sequence shown here is derived from an EMBL/GenBank/DDBJ whole genome shotgun (WGS) entry which is preliminary data.</text>
</comment>
<name>A0A482Y4I4_9EURY</name>
<protein>
    <recommendedName>
        <fullName evidence="3">SipW-cognate class signal peptide</fullName>
    </recommendedName>
</protein>
<dbReference type="OrthoDB" id="203212at2157"/>
<gene>
    <name evidence="1" type="ORF">BDK88_3464</name>
</gene>
<evidence type="ECO:0000313" key="1">
    <source>
        <dbReference type="EMBL" id="RZV06463.1"/>
    </source>
</evidence>
<dbReference type="EMBL" id="SHMP01000007">
    <property type="protein sequence ID" value="RZV06463.1"/>
    <property type="molecule type" value="Genomic_DNA"/>
</dbReference>
<reference evidence="1 2" key="1">
    <citation type="submission" date="2019-02" db="EMBL/GenBank/DDBJ databases">
        <title>Genomic Encyclopedia of Archaeal and Bacterial Type Strains, Phase II (KMG-II): from individual species to whole genera.</title>
        <authorList>
            <person name="Goeker M."/>
        </authorList>
    </citation>
    <scope>NUCLEOTIDE SEQUENCE [LARGE SCALE GENOMIC DNA]</scope>
    <source>
        <strain evidence="1 2">DSM 18328</strain>
    </source>
</reference>
<evidence type="ECO:0000313" key="2">
    <source>
        <dbReference type="Proteomes" id="UP000291097"/>
    </source>
</evidence>
<proteinExistence type="predicted"/>
<evidence type="ECO:0008006" key="3">
    <source>
        <dbReference type="Google" id="ProtNLM"/>
    </source>
</evidence>
<dbReference type="Proteomes" id="UP000291097">
    <property type="component" value="Unassembled WGS sequence"/>
</dbReference>
<organism evidence="1 2">
    <name type="scientific">Natrinema hispanicum</name>
    <dbReference type="NCBI Taxonomy" id="392421"/>
    <lineage>
        <taxon>Archaea</taxon>
        <taxon>Methanobacteriati</taxon>
        <taxon>Methanobacteriota</taxon>
        <taxon>Stenosarchaea group</taxon>
        <taxon>Halobacteria</taxon>
        <taxon>Halobacteriales</taxon>
        <taxon>Natrialbaceae</taxon>
        <taxon>Natrinema</taxon>
    </lineage>
</organism>
<dbReference type="RefSeq" id="WP_130501424.1">
    <property type="nucleotide sequence ID" value="NZ_SHMP01000007.1"/>
</dbReference>
<accession>A0A482Y4I4</accession>
<sequence length="192" mass="19979">MKMNRRNVLVGLGGIVATGGAALSTGAFSQVQADRSVNVSTSGDGSAYVQFTQTDSTYVTTSAGPNSNQFKLQLGSLNEDAVSTFNSLFDIEVSAPDPDSSDTVTAPYYVYIQSQDNVGSGKLLDIQDSSSGTIVGSSNAKEIDYSSSSWGNIQDIGVVVDNDSNDPSTEGVSYPSSITVVVQNSKPEGYTA</sequence>
<dbReference type="AlphaFoldDB" id="A0A482Y4I4"/>
<dbReference type="InterPro" id="IPR006311">
    <property type="entry name" value="TAT_signal"/>
</dbReference>